<dbReference type="EMBL" id="FRCY01000005">
    <property type="protein sequence ID" value="SHM97390.1"/>
    <property type="molecule type" value="Genomic_DNA"/>
</dbReference>
<name>A0A1M7N1G2_9BACT</name>
<dbReference type="AlphaFoldDB" id="A0A1M7N1G2"/>
<proteinExistence type="predicted"/>
<gene>
    <name evidence="1" type="ORF">SAMN04488057_1053</name>
</gene>
<dbReference type="STRING" id="388280.SAMN04488057_1053"/>
<protein>
    <submittedName>
        <fullName evidence="1">Uncharacterized protein</fullName>
    </submittedName>
</protein>
<keyword evidence="2" id="KW-1185">Reference proteome</keyword>
<reference evidence="1 2" key="1">
    <citation type="submission" date="2016-11" db="EMBL/GenBank/DDBJ databases">
        <authorList>
            <person name="Jaros S."/>
            <person name="Januszkiewicz K."/>
            <person name="Wedrychowicz H."/>
        </authorList>
    </citation>
    <scope>NUCLEOTIDE SEQUENCE [LARGE SCALE GENOMIC DNA]</scope>
    <source>
        <strain evidence="1 2">CGMCC 1.6102</strain>
    </source>
</reference>
<dbReference type="Proteomes" id="UP000184513">
    <property type="component" value="Unassembled WGS sequence"/>
</dbReference>
<dbReference type="OrthoDB" id="898298at2"/>
<evidence type="ECO:0000313" key="1">
    <source>
        <dbReference type="EMBL" id="SHM97390.1"/>
    </source>
</evidence>
<dbReference type="RefSeq" id="WP_073094264.1">
    <property type="nucleotide sequence ID" value="NZ_FRCY01000005.1"/>
</dbReference>
<sequence>MAYNNKFKIEYTDINNRQTVIYIKEDNYSGELITLESFGSEPLTIKWYGEGEKKFNPLMQSECRINLLSTKNFEFIEFSDFPEKKYRIEVLKENEAYWDGFLVPDNYNEDFVTPPYEVSIKAIDYLTTLKDIPFKDSNDDFIYEDSISIISVLKVVFDKIGLQLDIYDGLDISYQANQLSTGILFNTHINTRAFINNLYQDNQEAWNCEDVVLELMKVFAATLKQNKGRWEITNFDLETFNFYKYSGITGNFLGIESISQTKYLDDHNLKIVEGSSNIEIEGGKKSLTIIQDKEAKEPIIKGGNLFDDAWINSSTHKYFSNNGFISREDTGFNFTLEYSNNTYATIGEAQTASKSDYIGITVNYNRLPLQTSRIDKFIDFVFESQLMVDYDHPPERITDPTFDEDIYQNWAEKQLQDFFENLTFGHYVRIESNNTTKNQTARLSYTADYPTEQLYLWSTNTPDWTPFITDTQDFDYIEARRYIRRYTLNQESKEPMNFKNPDYNYTKRFNMYRVLFLVGQYDEYSEYISLGDEGTIKFDISAPHFWNVQNYHTDVPTKYQININRVNNTIKKIEIDHPNISLETEKEYQSTLKDDNVKVLETVETVLGDGNLRDLGALQKFDGSLTDVWFRNNEELPILQHTANRIIEQYSKPSFTFRSEIFGDDLIDLNDVIFNPSIDRTFKIQGLEISDKEQMHNIELVELSKPIDLSVYEAIDSNKSNGIPLSFLTGDQTNIYDLSFAIVGLLGNKEYEFIADAIVDELFTLQNVDGSFNEYIENGILQGSVTFKSNAFLFYSLNFYVKNKIHNESKVTKAKSIIENLYSFIESKYFKYTIKLGFDNNEAITIDNIVYYFGLKIYDRKKAKQLKLLIEKTLVKENSVFSGLRSKTNFQMTLTSDSLLLNVYAYLFSKRKYFLNQFTNFEFLDLYENKSTDNFITYYISGLVGLCYYKNKEYNQFNSIKELIKDQLLESNGNSLLPKSTYLFLDSTLKNKIWQ</sequence>
<accession>A0A1M7N1G2</accession>
<organism evidence="1 2">
    <name type="scientific">Cyclobacterium lianum</name>
    <dbReference type="NCBI Taxonomy" id="388280"/>
    <lineage>
        <taxon>Bacteria</taxon>
        <taxon>Pseudomonadati</taxon>
        <taxon>Bacteroidota</taxon>
        <taxon>Cytophagia</taxon>
        <taxon>Cytophagales</taxon>
        <taxon>Cyclobacteriaceae</taxon>
        <taxon>Cyclobacterium</taxon>
    </lineage>
</organism>
<evidence type="ECO:0000313" key="2">
    <source>
        <dbReference type="Proteomes" id="UP000184513"/>
    </source>
</evidence>